<dbReference type="Proteomes" id="UP000824261">
    <property type="component" value="Unassembled WGS sequence"/>
</dbReference>
<protein>
    <submittedName>
        <fullName evidence="1">CDP-alcohol phosphatidyltransferase</fullName>
    </submittedName>
</protein>
<dbReference type="EMBL" id="DVGB01000078">
    <property type="protein sequence ID" value="HIR01860.1"/>
    <property type="molecule type" value="Genomic_DNA"/>
</dbReference>
<reference evidence="1" key="1">
    <citation type="submission" date="2020-10" db="EMBL/GenBank/DDBJ databases">
        <authorList>
            <person name="Gilroy R."/>
        </authorList>
    </citation>
    <scope>NUCLEOTIDE SEQUENCE</scope>
    <source>
        <strain evidence="1">ChiGjej1B1-2707</strain>
    </source>
</reference>
<evidence type="ECO:0000313" key="2">
    <source>
        <dbReference type="Proteomes" id="UP000824261"/>
    </source>
</evidence>
<comment type="caution">
    <text evidence="1">The sequence shown here is derived from an EMBL/GenBank/DDBJ whole genome shotgun (WGS) entry which is preliminary data.</text>
</comment>
<sequence>MGMKSEEVLEIGYDEFPTYLHANHSVYMQYGEDLYYLTDANDIYWRAQDTTKFNEKDHYVDCSELVPVLSEFLRLPFLADGKCIEDVFEDATFYASYKPEA</sequence>
<gene>
    <name evidence="1" type="ORF">IAA69_06330</name>
</gene>
<reference evidence="1" key="2">
    <citation type="journal article" date="2021" name="PeerJ">
        <title>Extensive microbial diversity within the chicken gut microbiome revealed by metagenomics and culture.</title>
        <authorList>
            <person name="Gilroy R."/>
            <person name="Ravi A."/>
            <person name="Getino M."/>
            <person name="Pursley I."/>
            <person name="Horton D.L."/>
            <person name="Alikhan N.F."/>
            <person name="Baker D."/>
            <person name="Gharbi K."/>
            <person name="Hall N."/>
            <person name="Watson M."/>
            <person name="Adriaenssens E.M."/>
            <person name="Foster-Nyarko E."/>
            <person name="Jarju S."/>
            <person name="Secka A."/>
            <person name="Antonio M."/>
            <person name="Oren A."/>
            <person name="Chaudhuri R.R."/>
            <person name="La Ragione R."/>
            <person name="Hildebrand F."/>
            <person name="Pallen M.J."/>
        </authorList>
    </citation>
    <scope>NUCLEOTIDE SEQUENCE</scope>
    <source>
        <strain evidence="1">ChiGjej1B1-2707</strain>
    </source>
</reference>
<name>A0A9D1A0B5_9ACTN</name>
<proteinExistence type="predicted"/>
<accession>A0A9D1A0B5</accession>
<dbReference type="AlphaFoldDB" id="A0A9D1A0B5"/>
<evidence type="ECO:0000313" key="1">
    <source>
        <dbReference type="EMBL" id="HIR01860.1"/>
    </source>
</evidence>
<organism evidence="1 2">
    <name type="scientific">Candidatus Aveggerthella stercoripullorum</name>
    <dbReference type="NCBI Taxonomy" id="2840688"/>
    <lineage>
        <taxon>Bacteria</taxon>
        <taxon>Bacillati</taxon>
        <taxon>Actinomycetota</taxon>
        <taxon>Coriobacteriia</taxon>
        <taxon>Eggerthellales</taxon>
        <taxon>Eggerthellaceae</taxon>
        <taxon>Eggerthellaceae incertae sedis</taxon>
        <taxon>Candidatus Aveggerthella</taxon>
    </lineage>
</organism>